<dbReference type="EMBL" id="JAVRBG010000003">
    <property type="protein sequence ID" value="MDT0293965.1"/>
    <property type="molecule type" value="Genomic_DNA"/>
</dbReference>
<proteinExistence type="predicted"/>
<reference evidence="2" key="1">
    <citation type="submission" date="2023-07" db="EMBL/GenBank/DDBJ databases">
        <title>Isolating and identifying novel microbial strains from the Mariana Trench.</title>
        <authorList>
            <person name="Fu H."/>
        </authorList>
    </citation>
    <scope>NUCLEOTIDE SEQUENCE [LARGE SCALE GENOMIC DNA]</scope>
    <source>
        <strain evidence="2">T-y2</strain>
    </source>
</reference>
<keyword evidence="2" id="KW-1185">Reference proteome</keyword>
<dbReference type="RefSeq" id="WP_311400913.1">
    <property type="nucleotide sequence ID" value="NZ_JAVRBG010000003.1"/>
</dbReference>
<evidence type="ECO:0000313" key="2">
    <source>
        <dbReference type="Proteomes" id="UP001182991"/>
    </source>
</evidence>
<protein>
    <recommendedName>
        <fullName evidence="3">Cthe-2314-like HEPN domain-containing protein</fullName>
    </recommendedName>
</protein>
<sequence length="268" mass="31873">MRKPKHNPIDSLVERLSENFAKVKDFDKLQESEEGKRLFDLIIKSSSEMENFQALFLNYYIPSANKSIVDSWNQVSKSKYKHLLNISKDELKENLHETIRLGYVGLFHKYESYLKSLVDATNFLLKELNEENNLLTIEEYCKKEFKINIFKSHNHFNITKRINYISNAVKHNDGYHREEIHPDFFNPDTNNRIVVDKETFKSDIERLKSHCQLLMSQIITIGFKQYFGLNYEIIKKSLKPELKESVETKEKIEEIMKNFDFILSDFKK</sequence>
<gene>
    <name evidence="1" type="ORF">RLT85_04900</name>
</gene>
<organism evidence="1 2">
    <name type="scientific">Mesonia ostreae</name>
    <dbReference type="NCBI Taxonomy" id="861110"/>
    <lineage>
        <taxon>Bacteria</taxon>
        <taxon>Pseudomonadati</taxon>
        <taxon>Bacteroidota</taxon>
        <taxon>Flavobacteriia</taxon>
        <taxon>Flavobacteriales</taxon>
        <taxon>Flavobacteriaceae</taxon>
        <taxon>Mesonia</taxon>
    </lineage>
</organism>
<accession>A0ABU2KGX7</accession>
<comment type="caution">
    <text evidence="1">The sequence shown here is derived from an EMBL/GenBank/DDBJ whole genome shotgun (WGS) entry which is preliminary data.</text>
</comment>
<evidence type="ECO:0000313" key="1">
    <source>
        <dbReference type="EMBL" id="MDT0293965.1"/>
    </source>
</evidence>
<dbReference type="Proteomes" id="UP001182991">
    <property type="component" value="Unassembled WGS sequence"/>
</dbReference>
<evidence type="ECO:0008006" key="3">
    <source>
        <dbReference type="Google" id="ProtNLM"/>
    </source>
</evidence>
<name>A0ABU2KGX7_9FLAO</name>